<reference evidence="4" key="1">
    <citation type="submission" date="2021-06" db="EMBL/GenBank/DDBJ databases">
        <authorList>
            <consortium name="DOE Joint Genome Institute"/>
            <person name="Mondo S.J."/>
            <person name="Amses K.R."/>
            <person name="Simmons D.R."/>
            <person name="Longcore J.E."/>
            <person name="Seto K."/>
            <person name="Alves G.H."/>
            <person name="Bonds A.E."/>
            <person name="Quandt C.A."/>
            <person name="Davis W.J."/>
            <person name="Chang Y."/>
            <person name="Letcher P.M."/>
            <person name="Powell M.J."/>
            <person name="Kuo A."/>
            <person name="Labutti K."/>
            <person name="Pangilinan J."/>
            <person name="Andreopoulos W."/>
            <person name="Tritt A."/>
            <person name="Riley R."/>
            <person name="Hundley H."/>
            <person name="Johnson J."/>
            <person name="Lipzen A."/>
            <person name="Barry K."/>
            <person name="Berbee M.L."/>
            <person name="Buchler N.E."/>
            <person name="Grigoriev I.V."/>
            <person name="Spatafora J.W."/>
            <person name="Stajich J.E."/>
            <person name="James T.Y."/>
        </authorList>
    </citation>
    <scope>NUCLEOTIDE SEQUENCE</scope>
    <source>
        <strain evidence="4">AG</strain>
    </source>
</reference>
<evidence type="ECO:0000259" key="2">
    <source>
        <dbReference type="Pfam" id="PF10785"/>
    </source>
</evidence>
<organism evidence="4 5">
    <name type="scientific">Umbelopsis ramanniana AG</name>
    <dbReference type="NCBI Taxonomy" id="1314678"/>
    <lineage>
        <taxon>Eukaryota</taxon>
        <taxon>Fungi</taxon>
        <taxon>Fungi incertae sedis</taxon>
        <taxon>Mucoromycota</taxon>
        <taxon>Mucoromycotina</taxon>
        <taxon>Umbelopsidomycetes</taxon>
        <taxon>Umbelopsidales</taxon>
        <taxon>Umbelopsidaceae</taxon>
        <taxon>Umbelopsis</taxon>
    </lineage>
</organism>
<dbReference type="PANTHER" id="PTHR34062:SF1">
    <property type="entry name" value="NADH-UBIQUINONE OXIDOREDUCTASE 21KDA SUBUNIT N-TERMINAL DOMAIN-CONTAINING PROTEIN"/>
    <property type="match status" value="1"/>
</dbReference>
<dbReference type="Proteomes" id="UP001206595">
    <property type="component" value="Unassembled WGS sequence"/>
</dbReference>
<dbReference type="RefSeq" id="XP_051440000.1">
    <property type="nucleotide sequence ID" value="XM_051592705.1"/>
</dbReference>
<keyword evidence="1" id="KW-0472">Membrane</keyword>
<keyword evidence="5" id="KW-1185">Reference proteome</keyword>
<dbReference type="Pfam" id="PF12853">
    <property type="entry name" value="NADH_u_ox_C"/>
    <property type="match status" value="1"/>
</dbReference>
<sequence length="164" mass="18151">MPIKDVETPYPVIDKDPHFFRVVRYFRPSDYAALAAGTAAAPAIMLGFEKLNPSGPAKAMRGPLRLAGFLGAVGGFLIAYQRSSLRFWGWEENTAEVEKDKAEMAQRIAEGKPLYGESQLSPYLQSVAAGNSRNAQLKFNAIPWFNFANHDQHGVEAAKYNETQ</sequence>
<proteinExistence type="predicted"/>
<evidence type="ECO:0000259" key="3">
    <source>
        <dbReference type="Pfam" id="PF12853"/>
    </source>
</evidence>
<dbReference type="Pfam" id="PF10785">
    <property type="entry name" value="NADH-u_ox-rdase"/>
    <property type="match status" value="1"/>
</dbReference>
<dbReference type="GeneID" id="75918047"/>
<feature type="transmembrane region" description="Helical" evidence="1">
    <location>
        <begin position="60"/>
        <end position="80"/>
    </location>
</feature>
<evidence type="ECO:0000256" key="1">
    <source>
        <dbReference type="SAM" id="Phobius"/>
    </source>
</evidence>
<keyword evidence="1" id="KW-0812">Transmembrane</keyword>
<dbReference type="PANTHER" id="PTHR34062">
    <property type="entry name" value="OXIDOREDUCTASE 21 KDA SUBUNIT, PUTATIVE (AFU_ORTHOLOGUE AFUA_4G04750)-RELATED"/>
    <property type="match status" value="1"/>
</dbReference>
<evidence type="ECO:0008006" key="6">
    <source>
        <dbReference type="Google" id="ProtNLM"/>
    </source>
</evidence>
<comment type="caution">
    <text evidence="4">The sequence shown here is derived from an EMBL/GenBank/DDBJ whole genome shotgun (WGS) entry which is preliminary data.</text>
</comment>
<protein>
    <recommendedName>
        <fullName evidence="6">NADH-ubiquinone oxidoreductase 21 kDa subunit</fullName>
    </recommendedName>
</protein>
<gene>
    <name evidence="4" type="ORF">K450DRAFT_263810</name>
</gene>
<feature type="domain" description="NADH-ubiquinone oxidoreductase 21kDa subunit N-terminal" evidence="2">
    <location>
        <begin position="8"/>
        <end position="92"/>
    </location>
</feature>
<feature type="transmembrane region" description="Helical" evidence="1">
    <location>
        <begin position="31"/>
        <end position="48"/>
    </location>
</feature>
<dbReference type="InterPro" id="IPR024549">
    <property type="entry name" value="NADH-UbQ_OxRdtase_su21_C_fun"/>
</dbReference>
<accession>A0AAD5H9J0</accession>
<dbReference type="InterPro" id="IPR019721">
    <property type="entry name" value="NADH-UbQ_OxRdtase_su21_N"/>
</dbReference>
<evidence type="ECO:0000313" key="4">
    <source>
        <dbReference type="EMBL" id="KAI8574994.1"/>
    </source>
</evidence>
<name>A0AAD5H9J0_UMBRA</name>
<dbReference type="EMBL" id="MU621013">
    <property type="protein sequence ID" value="KAI8574994.1"/>
    <property type="molecule type" value="Genomic_DNA"/>
</dbReference>
<evidence type="ECO:0000313" key="5">
    <source>
        <dbReference type="Proteomes" id="UP001206595"/>
    </source>
</evidence>
<dbReference type="InterPro" id="IPR053229">
    <property type="entry name" value="NADH-Q_oxidrdct_subunit"/>
</dbReference>
<reference evidence="4" key="2">
    <citation type="journal article" date="2022" name="Proc. Natl. Acad. Sci. U.S.A.">
        <title>Diploid-dominant life cycles characterize the early evolution of Fungi.</title>
        <authorList>
            <person name="Amses K.R."/>
            <person name="Simmons D.R."/>
            <person name="Longcore J.E."/>
            <person name="Mondo S.J."/>
            <person name="Seto K."/>
            <person name="Jeronimo G.H."/>
            <person name="Bonds A.E."/>
            <person name="Quandt C.A."/>
            <person name="Davis W.J."/>
            <person name="Chang Y."/>
            <person name="Federici B.A."/>
            <person name="Kuo A."/>
            <person name="LaButti K."/>
            <person name="Pangilinan J."/>
            <person name="Andreopoulos W."/>
            <person name="Tritt A."/>
            <person name="Riley R."/>
            <person name="Hundley H."/>
            <person name="Johnson J."/>
            <person name="Lipzen A."/>
            <person name="Barry K."/>
            <person name="Lang B.F."/>
            <person name="Cuomo C.A."/>
            <person name="Buchler N.E."/>
            <person name="Grigoriev I.V."/>
            <person name="Spatafora J.W."/>
            <person name="Stajich J.E."/>
            <person name="James T.Y."/>
        </authorList>
    </citation>
    <scope>NUCLEOTIDE SEQUENCE</scope>
    <source>
        <strain evidence="4">AG</strain>
    </source>
</reference>
<feature type="domain" description="NADH-ubiquinone oxidoreductase 21kDa subunit C-terminal fungi" evidence="3">
    <location>
        <begin position="102"/>
        <end position="163"/>
    </location>
</feature>
<dbReference type="AlphaFoldDB" id="A0AAD5H9J0"/>
<keyword evidence="1" id="KW-1133">Transmembrane helix</keyword>